<protein>
    <submittedName>
        <fullName evidence="2">Uncharacterized protein</fullName>
    </submittedName>
</protein>
<comment type="caution">
    <text evidence="2">The sequence shown here is derived from an EMBL/GenBank/DDBJ whole genome shotgun (WGS) entry which is preliminary data.</text>
</comment>
<feature type="compositionally biased region" description="Low complexity" evidence="1">
    <location>
        <begin position="58"/>
        <end position="69"/>
    </location>
</feature>
<feature type="region of interest" description="Disordered" evidence="1">
    <location>
        <begin position="1"/>
        <end position="20"/>
    </location>
</feature>
<organism evidence="2 3">
    <name type="scientific">Papaver nudicaule</name>
    <name type="common">Iceland poppy</name>
    <dbReference type="NCBI Taxonomy" id="74823"/>
    <lineage>
        <taxon>Eukaryota</taxon>
        <taxon>Viridiplantae</taxon>
        <taxon>Streptophyta</taxon>
        <taxon>Embryophyta</taxon>
        <taxon>Tracheophyta</taxon>
        <taxon>Spermatophyta</taxon>
        <taxon>Magnoliopsida</taxon>
        <taxon>Ranunculales</taxon>
        <taxon>Papaveraceae</taxon>
        <taxon>Papaveroideae</taxon>
        <taxon>Papaver</taxon>
    </lineage>
</organism>
<name>A0AA41SBJ7_PAPNU</name>
<reference evidence="2" key="1">
    <citation type="submission" date="2022-03" db="EMBL/GenBank/DDBJ databases">
        <title>A functionally conserved STORR gene fusion in Papaver species that diverged 16.8 million years ago.</title>
        <authorList>
            <person name="Catania T."/>
        </authorList>
    </citation>
    <scope>NUCLEOTIDE SEQUENCE</scope>
    <source>
        <strain evidence="2">S-191538</strain>
    </source>
</reference>
<dbReference type="AlphaFoldDB" id="A0AA41SBJ7"/>
<feature type="non-terminal residue" evidence="2">
    <location>
        <position position="1"/>
    </location>
</feature>
<dbReference type="Proteomes" id="UP001177140">
    <property type="component" value="Unassembled WGS sequence"/>
</dbReference>
<evidence type="ECO:0000313" key="2">
    <source>
        <dbReference type="EMBL" id="MCL7033164.1"/>
    </source>
</evidence>
<feature type="compositionally biased region" description="Polar residues" evidence="1">
    <location>
        <begin position="8"/>
        <end position="17"/>
    </location>
</feature>
<feature type="region of interest" description="Disordered" evidence="1">
    <location>
        <begin position="54"/>
        <end position="79"/>
    </location>
</feature>
<evidence type="ECO:0000256" key="1">
    <source>
        <dbReference type="SAM" id="MobiDB-lite"/>
    </source>
</evidence>
<gene>
    <name evidence="2" type="ORF">MKW94_008891</name>
</gene>
<dbReference type="EMBL" id="JAJJMA010131271">
    <property type="protein sequence ID" value="MCL7033164.1"/>
    <property type="molecule type" value="Genomic_DNA"/>
</dbReference>
<feature type="non-terminal residue" evidence="2">
    <location>
        <position position="79"/>
    </location>
</feature>
<proteinExistence type="predicted"/>
<accession>A0AA41SBJ7</accession>
<sequence length="79" mass="8818">SHCEKYRLSTSSPTSIPSGDEKYEVYQHRKLQKSEVPGNMVSAEVNHCDIVKHDSSRVKVSSGNSSGVEKNVRYAGHRK</sequence>
<keyword evidence="3" id="KW-1185">Reference proteome</keyword>
<evidence type="ECO:0000313" key="3">
    <source>
        <dbReference type="Proteomes" id="UP001177140"/>
    </source>
</evidence>